<comment type="subcellular location">
    <subcellularLocation>
        <location evidence="1">Plastid</location>
        <location evidence="1">Chloroplast thylakoid lumen</location>
    </subcellularLocation>
</comment>
<keyword evidence="6" id="KW-0793">Thylakoid</keyword>
<evidence type="ECO:0000256" key="10">
    <source>
        <dbReference type="SAM" id="SignalP"/>
    </source>
</evidence>
<feature type="signal peptide" evidence="10">
    <location>
        <begin position="1"/>
        <end position="20"/>
    </location>
</feature>
<dbReference type="InterPro" id="IPR029045">
    <property type="entry name" value="ClpP/crotonase-like_dom_sf"/>
</dbReference>
<dbReference type="GO" id="GO:0004252">
    <property type="term" value="F:serine-type endopeptidase activity"/>
    <property type="evidence" value="ECO:0007669"/>
    <property type="project" value="UniProtKB-EC"/>
</dbReference>
<evidence type="ECO:0000256" key="4">
    <source>
        <dbReference type="ARBA" id="ARBA00022801"/>
    </source>
</evidence>
<evidence type="ECO:0000313" key="11">
    <source>
        <dbReference type="EMBL" id="GJN07545.1"/>
    </source>
</evidence>
<keyword evidence="12" id="KW-1185">Reference proteome</keyword>
<keyword evidence="4" id="KW-0378">Hydrolase</keyword>
<keyword evidence="5" id="KW-0720">Serine protease</keyword>
<evidence type="ECO:0000256" key="2">
    <source>
        <dbReference type="ARBA" id="ARBA00009179"/>
    </source>
</evidence>
<evidence type="ECO:0000256" key="8">
    <source>
        <dbReference type="ARBA" id="ARBA00060065"/>
    </source>
</evidence>
<dbReference type="EMBL" id="BQKI01000014">
    <property type="protein sequence ID" value="GJN07545.1"/>
    <property type="molecule type" value="Genomic_DNA"/>
</dbReference>
<gene>
    <name evidence="11" type="primary">ga25385</name>
    <name evidence="11" type="ORF">PR202_ga25385</name>
</gene>
<reference evidence="11" key="1">
    <citation type="journal article" date="2018" name="DNA Res.">
        <title>Multiple hybrid de novo genome assembly of finger millet, an orphan allotetraploid crop.</title>
        <authorList>
            <person name="Hatakeyama M."/>
            <person name="Aluri S."/>
            <person name="Balachadran M.T."/>
            <person name="Sivarajan S.R."/>
            <person name="Patrignani A."/>
            <person name="Gruter S."/>
            <person name="Poveda L."/>
            <person name="Shimizu-Inatsugi R."/>
            <person name="Baeten J."/>
            <person name="Francoijs K.J."/>
            <person name="Nataraja K.N."/>
            <person name="Reddy Y.A.N."/>
            <person name="Phadnis S."/>
            <person name="Ravikumar R.L."/>
            <person name="Schlapbach R."/>
            <person name="Sreeman S.M."/>
            <person name="Shimizu K.K."/>
        </authorList>
    </citation>
    <scope>NUCLEOTIDE SEQUENCE</scope>
</reference>
<evidence type="ECO:0000313" key="12">
    <source>
        <dbReference type="Proteomes" id="UP001054889"/>
    </source>
</evidence>
<dbReference type="Proteomes" id="UP001054889">
    <property type="component" value="Unassembled WGS sequence"/>
</dbReference>
<dbReference type="SUPFAM" id="SSF52096">
    <property type="entry name" value="ClpP/crotonase"/>
    <property type="match status" value="1"/>
</dbReference>
<dbReference type="PANTHER" id="PTHR32060">
    <property type="entry name" value="TAIL-SPECIFIC PROTEASE"/>
    <property type="match status" value="1"/>
</dbReference>
<dbReference type="AlphaFoldDB" id="A0AAV5DBC8"/>
<dbReference type="EC" id="3.4.21.102" evidence="9"/>
<comment type="similarity">
    <text evidence="2">Belongs to the peptidase S41A family.</text>
</comment>
<evidence type="ECO:0000256" key="9">
    <source>
        <dbReference type="ARBA" id="ARBA00066637"/>
    </source>
</evidence>
<dbReference type="FunFam" id="3.30.750.44:FF:000002">
    <property type="entry name" value="carboxyl-terminal-processing peptidase 2, chloroplastic"/>
    <property type="match status" value="1"/>
</dbReference>
<evidence type="ECO:0000256" key="6">
    <source>
        <dbReference type="ARBA" id="ARBA00023078"/>
    </source>
</evidence>
<evidence type="ECO:0000256" key="5">
    <source>
        <dbReference type="ARBA" id="ARBA00022825"/>
    </source>
</evidence>
<dbReference type="GO" id="GO:0009543">
    <property type="term" value="C:chloroplast thylakoid lumen"/>
    <property type="evidence" value="ECO:0007669"/>
    <property type="project" value="UniProtKB-SubCell"/>
</dbReference>
<comment type="caution">
    <text evidence="11">The sequence shown here is derived from an EMBL/GenBank/DDBJ whole genome shotgun (WGS) entry which is preliminary data.</text>
</comment>
<evidence type="ECO:0000256" key="3">
    <source>
        <dbReference type="ARBA" id="ARBA00022670"/>
    </source>
</evidence>
<dbReference type="PANTHER" id="PTHR32060:SF7">
    <property type="entry name" value="CARBOXYL-TERMINAL-PROCESSING PEPTIDASE 2, CHLOROPLASTIC"/>
    <property type="match status" value="1"/>
</dbReference>
<proteinExistence type="inferred from homology"/>
<dbReference type="Gene3D" id="3.30.750.44">
    <property type="match status" value="1"/>
</dbReference>
<dbReference type="GO" id="GO:0006508">
    <property type="term" value="P:proteolysis"/>
    <property type="evidence" value="ECO:0007669"/>
    <property type="project" value="UniProtKB-KW"/>
</dbReference>
<organism evidence="11 12">
    <name type="scientific">Eleusine coracana subsp. coracana</name>
    <dbReference type="NCBI Taxonomy" id="191504"/>
    <lineage>
        <taxon>Eukaryota</taxon>
        <taxon>Viridiplantae</taxon>
        <taxon>Streptophyta</taxon>
        <taxon>Embryophyta</taxon>
        <taxon>Tracheophyta</taxon>
        <taxon>Spermatophyta</taxon>
        <taxon>Magnoliopsida</taxon>
        <taxon>Liliopsida</taxon>
        <taxon>Poales</taxon>
        <taxon>Poaceae</taxon>
        <taxon>PACMAD clade</taxon>
        <taxon>Chloridoideae</taxon>
        <taxon>Cynodonteae</taxon>
        <taxon>Eleusininae</taxon>
        <taxon>Eleusine</taxon>
    </lineage>
</organism>
<comment type="catalytic activity">
    <reaction evidence="7">
        <text>The enzyme shows specific recognition of a C-terminal tripeptide, Xaa-Yaa-Zaa, in which Xaa is preferably Ala or Leu, Yaa is preferably Ala or Tyr, and Zaa is preferably Ala, but then cleaves at a variable distance from the C-terminus. A typical cleavage is -Ala-Ala-|-Arg-Ala-Ala-Lys-Glu-Asn-Tyr-Ala-Leu-Ala-Ala.</text>
        <dbReference type="EC" id="3.4.21.102"/>
    </reaction>
</comment>
<comment type="function">
    <text evidence="8">Protease involved in the C-terminal processing of the chloroplastic D1 protein of photosystem II. This proteolytic processing is necessary to allow the light-driven assembly of the tetranuclear manganese cluster, which is responsible for photosynthetic water oxidation.</text>
</comment>
<protein>
    <recommendedName>
        <fullName evidence="9">C-terminal processing peptidase</fullName>
        <ecNumber evidence="9">3.4.21.102</ecNumber>
    </recommendedName>
</protein>
<accession>A0AAV5DBC8</accession>
<reference evidence="11" key="2">
    <citation type="submission" date="2021-12" db="EMBL/GenBank/DDBJ databases">
        <title>Resequencing data analysis of finger millet.</title>
        <authorList>
            <person name="Hatakeyama M."/>
            <person name="Aluri S."/>
            <person name="Balachadran M.T."/>
            <person name="Sivarajan S.R."/>
            <person name="Poveda L."/>
            <person name="Shimizu-Inatsugi R."/>
            <person name="Schlapbach R."/>
            <person name="Sreeman S.M."/>
            <person name="Shimizu K.K."/>
        </authorList>
    </citation>
    <scope>NUCLEOTIDE SEQUENCE</scope>
</reference>
<sequence length="102" mass="11766">MSRGLGRVVLGMVLVMSISAATYTAPSSSALTEENLLFLEAWRAVDRAYYDKSFNGQSWFRYRENALRDEPMNTREETYAAIKKMISTLDDPFTRFLEPERN</sequence>
<feature type="chain" id="PRO_5043641100" description="C-terminal processing peptidase" evidence="10">
    <location>
        <begin position="21"/>
        <end position="102"/>
    </location>
</feature>
<name>A0AAV5DBC8_ELECO</name>
<evidence type="ECO:0000256" key="7">
    <source>
        <dbReference type="ARBA" id="ARBA00051784"/>
    </source>
</evidence>
<evidence type="ECO:0000256" key="1">
    <source>
        <dbReference type="ARBA" id="ARBA00004456"/>
    </source>
</evidence>
<keyword evidence="10" id="KW-0732">Signal</keyword>
<keyword evidence="3" id="KW-0645">Protease</keyword>